<reference evidence="10" key="1">
    <citation type="submission" date="2017-06" db="EMBL/GenBank/DDBJ databases">
        <title>The plastome of Mitrastemon kanehirai.</title>
        <authorList>
            <person name="Shyu S.-Y."/>
            <person name="Hu J.-M."/>
        </authorList>
    </citation>
    <scope>NUCLEOTIDE SEQUENCE</scope>
</reference>
<dbReference type="GO" id="GO:0000028">
    <property type="term" value="P:ribosomal small subunit assembly"/>
    <property type="evidence" value="ECO:0007669"/>
    <property type="project" value="TreeGrafter"/>
</dbReference>
<dbReference type="InterPro" id="IPR023575">
    <property type="entry name" value="Ribosomal_uS19_SF"/>
</dbReference>
<proteinExistence type="inferred from homology"/>
<dbReference type="GO" id="GO:0019843">
    <property type="term" value="F:rRNA binding"/>
    <property type="evidence" value="ECO:0007669"/>
    <property type="project" value="UniProtKB-KW"/>
</dbReference>
<evidence type="ECO:0000256" key="1">
    <source>
        <dbReference type="ARBA" id="ARBA00004474"/>
    </source>
</evidence>
<sequence>MARSLKKNPFVSHKLLKKKKKFIKTWSRSSNIIPTMIGQTIAVYNGREHIPLFITSYLIGHKLGEFSPTINFRGHTKLKGDNKSSHKKFYGTKN</sequence>
<evidence type="ECO:0000256" key="4">
    <source>
        <dbReference type="ARBA" id="ARBA00022730"/>
    </source>
</evidence>
<accession>A0A4Y1MCV6</accession>
<dbReference type="InterPro" id="IPR005732">
    <property type="entry name" value="Ribosomal_uS19_bac-type"/>
</dbReference>
<evidence type="ECO:0000313" key="10">
    <source>
        <dbReference type="EMBL" id="AWS06649.1"/>
    </source>
</evidence>
<evidence type="ECO:0000256" key="8">
    <source>
        <dbReference type="ARBA" id="ARBA00035253"/>
    </source>
</evidence>
<evidence type="ECO:0000256" key="2">
    <source>
        <dbReference type="ARBA" id="ARBA00007345"/>
    </source>
</evidence>
<keyword evidence="5" id="KW-0694">RNA-binding</keyword>
<dbReference type="GO" id="GO:0009536">
    <property type="term" value="C:plastid"/>
    <property type="evidence" value="ECO:0007669"/>
    <property type="project" value="UniProtKB-SubCell"/>
</dbReference>
<keyword evidence="3 10" id="KW-0934">Plastid</keyword>
<dbReference type="GO" id="GO:0006412">
    <property type="term" value="P:translation"/>
    <property type="evidence" value="ECO:0007669"/>
    <property type="project" value="InterPro"/>
</dbReference>
<dbReference type="NCBIfam" id="TIGR01050">
    <property type="entry name" value="rpsS_bact"/>
    <property type="match status" value="1"/>
</dbReference>
<geneLocation type="plastid" evidence="10"/>
<dbReference type="PANTHER" id="PTHR11880:SF8">
    <property type="entry name" value="SMALL RIBOSOMAL SUBUNIT PROTEIN US19M"/>
    <property type="match status" value="1"/>
</dbReference>
<keyword evidence="6 9" id="KW-0689">Ribosomal protein</keyword>
<dbReference type="GO" id="GO:0003735">
    <property type="term" value="F:structural constituent of ribosome"/>
    <property type="evidence" value="ECO:0007669"/>
    <property type="project" value="InterPro"/>
</dbReference>
<dbReference type="FunFam" id="3.30.860.10:FF:000001">
    <property type="entry name" value="30S ribosomal protein S19"/>
    <property type="match status" value="1"/>
</dbReference>
<keyword evidence="7 9" id="KW-0687">Ribonucleoprotein</keyword>
<gene>
    <name evidence="10" type="primary">rps19</name>
</gene>
<dbReference type="InterPro" id="IPR002222">
    <property type="entry name" value="Ribosomal_uS19"/>
</dbReference>
<evidence type="ECO:0000256" key="7">
    <source>
        <dbReference type="ARBA" id="ARBA00023274"/>
    </source>
</evidence>
<organism evidence="10">
    <name type="scientific">Mitrastemon kanehirai</name>
    <dbReference type="NCBI Taxonomy" id="1358725"/>
    <lineage>
        <taxon>Eukaryota</taxon>
        <taxon>Viridiplantae</taxon>
        <taxon>Streptophyta</taxon>
        <taxon>Embryophyta</taxon>
        <taxon>Tracheophyta</taxon>
        <taxon>Spermatophyta</taxon>
        <taxon>Magnoliopsida</taxon>
        <taxon>eudicotyledons</taxon>
        <taxon>Gunneridae</taxon>
        <taxon>Pentapetalae</taxon>
        <taxon>asterids</taxon>
        <taxon>Ericales</taxon>
        <taxon>Mitrastemonaceae</taxon>
        <taxon>Mitrastemon</taxon>
    </lineage>
</organism>
<comment type="subcellular location">
    <subcellularLocation>
        <location evidence="1">Plastid</location>
    </subcellularLocation>
</comment>
<evidence type="ECO:0000256" key="9">
    <source>
        <dbReference type="RuleBase" id="RU003485"/>
    </source>
</evidence>
<dbReference type="PANTHER" id="PTHR11880">
    <property type="entry name" value="RIBOSOMAL PROTEIN S19P FAMILY MEMBER"/>
    <property type="match status" value="1"/>
</dbReference>
<dbReference type="Gene3D" id="3.30.860.10">
    <property type="entry name" value="30s Ribosomal Protein S19, Chain A"/>
    <property type="match status" value="1"/>
</dbReference>
<evidence type="ECO:0000256" key="3">
    <source>
        <dbReference type="ARBA" id="ARBA00022640"/>
    </source>
</evidence>
<dbReference type="GO" id="GO:0015935">
    <property type="term" value="C:small ribosomal subunit"/>
    <property type="evidence" value="ECO:0007669"/>
    <property type="project" value="InterPro"/>
</dbReference>
<dbReference type="Pfam" id="PF00203">
    <property type="entry name" value="Ribosomal_S19"/>
    <property type="match status" value="1"/>
</dbReference>
<name>A0A4Y1MCV6_9ERIC</name>
<dbReference type="AlphaFoldDB" id="A0A4Y1MCV6"/>
<dbReference type="PIRSF" id="PIRSF002144">
    <property type="entry name" value="Ribosomal_S19"/>
    <property type="match status" value="1"/>
</dbReference>
<dbReference type="InterPro" id="IPR020934">
    <property type="entry name" value="Ribosomal_uS19_CS"/>
</dbReference>
<evidence type="ECO:0000256" key="6">
    <source>
        <dbReference type="ARBA" id="ARBA00022980"/>
    </source>
</evidence>
<dbReference type="PRINTS" id="PR00975">
    <property type="entry name" value="RIBOSOMALS19"/>
</dbReference>
<dbReference type="HAMAP" id="MF_00531">
    <property type="entry name" value="Ribosomal_uS19"/>
    <property type="match status" value="1"/>
</dbReference>
<keyword evidence="4" id="KW-0699">rRNA-binding</keyword>
<dbReference type="EMBL" id="MF372930">
    <property type="protein sequence ID" value="AWS06649.1"/>
    <property type="molecule type" value="Genomic_DNA"/>
</dbReference>
<comment type="similarity">
    <text evidence="2 9">Belongs to the universal ribosomal protein uS19 family.</text>
</comment>
<dbReference type="PROSITE" id="PS00323">
    <property type="entry name" value="RIBOSOMAL_S19"/>
    <property type="match status" value="1"/>
</dbReference>
<protein>
    <recommendedName>
        <fullName evidence="8">Small ribosomal subunit protein uS19c</fullName>
    </recommendedName>
</protein>
<evidence type="ECO:0000256" key="5">
    <source>
        <dbReference type="ARBA" id="ARBA00022884"/>
    </source>
</evidence>
<dbReference type="SUPFAM" id="SSF54570">
    <property type="entry name" value="Ribosomal protein S19"/>
    <property type="match status" value="1"/>
</dbReference>